<proteinExistence type="predicted"/>
<feature type="compositionally biased region" description="Basic and acidic residues" evidence="1">
    <location>
        <begin position="207"/>
        <end position="225"/>
    </location>
</feature>
<feature type="region of interest" description="Disordered" evidence="1">
    <location>
        <begin position="198"/>
        <end position="232"/>
    </location>
</feature>
<name>A0ABD1QY98_9LAMI</name>
<feature type="region of interest" description="Disordered" evidence="1">
    <location>
        <begin position="1"/>
        <end position="24"/>
    </location>
</feature>
<gene>
    <name evidence="3" type="ORF">Adt_33454</name>
</gene>
<protein>
    <recommendedName>
        <fullName evidence="2">Retrotransposon gag domain-containing protein</fullName>
    </recommendedName>
</protein>
<dbReference type="InterPro" id="IPR005162">
    <property type="entry name" value="Retrotrans_gag_dom"/>
</dbReference>
<reference evidence="4" key="1">
    <citation type="submission" date="2024-07" db="EMBL/GenBank/DDBJ databases">
        <title>Two chromosome-level genome assemblies of Korean endemic species Abeliophyllum distichum and Forsythia ovata (Oleaceae).</title>
        <authorList>
            <person name="Jang H."/>
        </authorList>
    </citation>
    <scope>NUCLEOTIDE SEQUENCE [LARGE SCALE GENOMIC DNA]</scope>
</reference>
<evidence type="ECO:0000259" key="2">
    <source>
        <dbReference type="Pfam" id="PF03732"/>
    </source>
</evidence>
<comment type="caution">
    <text evidence="3">The sequence shown here is derived from an EMBL/GenBank/DDBJ whole genome shotgun (WGS) entry which is preliminary data.</text>
</comment>
<evidence type="ECO:0000313" key="4">
    <source>
        <dbReference type="Proteomes" id="UP001604336"/>
    </source>
</evidence>
<feature type="domain" description="Retrotransposon gag" evidence="2">
    <location>
        <begin position="115"/>
        <end position="166"/>
    </location>
</feature>
<organism evidence="3 4">
    <name type="scientific">Abeliophyllum distichum</name>
    <dbReference type="NCBI Taxonomy" id="126358"/>
    <lineage>
        <taxon>Eukaryota</taxon>
        <taxon>Viridiplantae</taxon>
        <taxon>Streptophyta</taxon>
        <taxon>Embryophyta</taxon>
        <taxon>Tracheophyta</taxon>
        <taxon>Spermatophyta</taxon>
        <taxon>Magnoliopsida</taxon>
        <taxon>eudicotyledons</taxon>
        <taxon>Gunneridae</taxon>
        <taxon>Pentapetalae</taxon>
        <taxon>asterids</taxon>
        <taxon>lamiids</taxon>
        <taxon>Lamiales</taxon>
        <taxon>Oleaceae</taxon>
        <taxon>Forsythieae</taxon>
        <taxon>Abeliophyllum</taxon>
    </lineage>
</organism>
<keyword evidence="4" id="KW-1185">Reference proteome</keyword>
<feature type="compositionally biased region" description="Polar residues" evidence="1">
    <location>
        <begin position="10"/>
        <end position="19"/>
    </location>
</feature>
<feature type="compositionally biased region" description="Pro residues" evidence="1">
    <location>
        <begin position="43"/>
        <end position="60"/>
    </location>
</feature>
<dbReference type="AlphaFoldDB" id="A0ABD1QY98"/>
<feature type="region of interest" description="Disordered" evidence="1">
    <location>
        <begin position="41"/>
        <end position="66"/>
    </location>
</feature>
<dbReference type="Pfam" id="PF03732">
    <property type="entry name" value="Retrotrans_gag"/>
    <property type="match status" value="1"/>
</dbReference>
<sequence length="232" mass="26144">MAPRGRRVNNGEQCQQPQPNGVDPHFAQQFLAMMHTFVQATAPPQPPLQPTPPALPPQPQAPTTTGDTCINVAVIVELFRKQHPPTFEGSIDPLEAEDWLVGIERIFDLIDCPDKKKKEAEFLTLTQGSISLTEYECKFEDLSHYVPTFVDTEEKKARCFEQGLRDDLRQAVVVLELGTYHEVLAKAQLADFKGRFSGEGKQQQSLVEKRKWEDNKGKEKQDYAKKGRVGPT</sequence>
<dbReference type="EMBL" id="JBFOLK010000010">
    <property type="protein sequence ID" value="KAL2480488.1"/>
    <property type="molecule type" value="Genomic_DNA"/>
</dbReference>
<evidence type="ECO:0000256" key="1">
    <source>
        <dbReference type="SAM" id="MobiDB-lite"/>
    </source>
</evidence>
<dbReference type="Proteomes" id="UP001604336">
    <property type="component" value="Unassembled WGS sequence"/>
</dbReference>
<evidence type="ECO:0000313" key="3">
    <source>
        <dbReference type="EMBL" id="KAL2480488.1"/>
    </source>
</evidence>
<accession>A0ABD1QY98</accession>